<evidence type="ECO:0000313" key="2">
    <source>
        <dbReference type="Proteomes" id="UP001154329"/>
    </source>
</evidence>
<reference evidence="1" key="1">
    <citation type="submission" date="2022-02" db="EMBL/GenBank/DDBJ databases">
        <authorList>
            <person name="King R."/>
        </authorList>
    </citation>
    <scope>NUCLEOTIDE SEQUENCE</scope>
</reference>
<dbReference type="AlphaFoldDB" id="A0A9P0IYC7"/>
<dbReference type="EMBL" id="OU899035">
    <property type="protein sequence ID" value="CAH1723355.1"/>
    <property type="molecule type" value="Genomic_DNA"/>
</dbReference>
<organism evidence="1 2">
    <name type="scientific">Aphis gossypii</name>
    <name type="common">Cotton aphid</name>
    <dbReference type="NCBI Taxonomy" id="80765"/>
    <lineage>
        <taxon>Eukaryota</taxon>
        <taxon>Metazoa</taxon>
        <taxon>Ecdysozoa</taxon>
        <taxon>Arthropoda</taxon>
        <taxon>Hexapoda</taxon>
        <taxon>Insecta</taxon>
        <taxon>Pterygota</taxon>
        <taxon>Neoptera</taxon>
        <taxon>Paraneoptera</taxon>
        <taxon>Hemiptera</taxon>
        <taxon>Sternorrhyncha</taxon>
        <taxon>Aphidomorpha</taxon>
        <taxon>Aphidoidea</taxon>
        <taxon>Aphididae</taxon>
        <taxon>Aphidini</taxon>
        <taxon>Aphis</taxon>
        <taxon>Aphis</taxon>
    </lineage>
</organism>
<keyword evidence="2" id="KW-1185">Reference proteome</keyword>
<sequence length="162" mass="18291">MMAECNKTTIYNDLSVLIRCALNVVNATQCRQRVGVGQSPSFTDIVYIYFIDRYNNNCCSLTVGRAVVVKTFSPRCAPSQILFSLVRFRLRMARCKYDCDCDPHYHHRCRCHDDDETLKPRPQSYFASANYSPAAFSISLGKKYGGAKQGLTSTGWQLSFSA</sequence>
<name>A0A9P0IYC7_APHGO</name>
<protein>
    <submittedName>
        <fullName evidence="1">Uncharacterized protein</fullName>
    </submittedName>
</protein>
<accession>A0A9P0IYC7</accession>
<proteinExistence type="predicted"/>
<dbReference type="Proteomes" id="UP001154329">
    <property type="component" value="Chromosome 2"/>
</dbReference>
<evidence type="ECO:0000313" key="1">
    <source>
        <dbReference type="EMBL" id="CAH1723355.1"/>
    </source>
</evidence>
<gene>
    <name evidence="1" type="ORF">APHIGO_LOCUS5135</name>
</gene>
<reference evidence="1" key="2">
    <citation type="submission" date="2022-10" db="EMBL/GenBank/DDBJ databases">
        <authorList>
            <consortium name="ENA_rothamsted_submissions"/>
            <consortium name="culmorum"/>
            <person name="King R."/>
        </authorList>
    </citation>
    <scope>NUCLEOTIDE SEQUENCE</scope>
</reference>